<name>A0AA39JTJ4_9AGAR</name>
<protein>
    <recommendedName>
        <fullName evidence="4">Secreted protein</fullName>
    </recommendedName>
</protein>
<reference evidence="2" key="1">
    <citation type="submission" date="2023-06" db="EMBL/GenBank/DDBJ databases">
        <authorList>
            <consortium name="Lawrence Berkeley National Laboratory"/>
            <person name="Ahrendt S."/>
            <person name="Sahu N."/>
            <person name="Indic B."/>
            <person name="Wong-Bajracharya J."/>
            <person name="Merenyi Z."/>
            <person name="Ke H.-M."/>
            <person name="Monk M."/>
            <person name="Kocsube S."/>
            <person name="Drula E."/>
            <person name="Lipzen A."/>
            <person name="Balint B."/>
            <person name="Henrissat B."/>
            <person name="Andreopoulos B."/>
            <person name="Martin F.M."/>
            <person name="Harder C.B."/>
            <person name="Rigling D."/>
            <person name="Ford K.L."/>
            <person name="Foster G.D."/>
            <person name="Pangilinan J."/>
            <person name="Papanicolaou A."/>
            <person name="Barry K."/>
            <person name="LaButti K."/>
            <person name="Viragh M."/>
            <person name="Koriabine M."/>
            <person name="Yan M."/>
            <person name="Riley R."/>
            <person name="Champramary S."/>
            <person name="Plett K.L."/>
            <person name="Tsai I.J."/>
            <person name="Slot J."/>
            <person name="Sipos G."/>
            <person name="Plett J."/>
            <person name="Nagy L.G."/>
            <person name="Grigoriev I.V."/>
        </authorList>
    </citation>
    <scope>NUCLEOTIDE SEQUENCE</scope>
    <source>
        <strain evidence="2">FPL87.14</strain>
    </source>
</reference>
<dbReference type="EMBL" id="JAUEPT010000009">
    <property type="protein sequence ID" value="KAK0448553.1"/>
    <property type="molecule type" value="Genomic_DNA"/>
</dbReference>
<evidence type="ECO:0000313" key="3">
    <source>
        <dbReference type="Proteomes" id="UP001175226"/>
    </source>
</evidence>
<gene>
    <name evidence="2" type="ORF">EV421DRAFT_1466651</name>
</gene>
<organism evidence="2 3">
    <name type="scientific">Armillaria borealis</name>
    <dbReference type="NCBI Taxonomy" id="47425"/>
    <lineage>
        <taxon>Eukaryota</taxon>
        <taxon>Fungi</taxon>
        <taxon>Dikarya</taxon>
        <taxon>Basidiomycota</taxon>
        <taxon>Agaricomycotina</taxon>
        <taxon>Agaricomycetes</taxon>
        <taxon>Agaricomycetidae</taxon>
        <taxon>Agaricales</taxon>
        <taxon>Marasmiineae</taxon>
        <taxon>Physalacriaceae</taxon>
        <taxon>Armillaria</taxon>
    </lineage>
</organism>
<dbReference type="AlphaFoldDB" id="A0AA39JTJ4"/>
<dbReference type="Proteomes" id="UP001175226">
    <property type="component" value="Unassembled WGS sequence"/>
</dbReference>
<feature type="signal peptide" evidence="1">
    <location>
        <begin position="1"/>
        <end position="19"/>
    </location>
</feature>
<keyword evidence="3" id="KW-1185">Reference proteome</keyword>
<keyword evidence="1" id="KW-0732">Signal</keyword>
<feature type="chain" id="PRO_5041240293" description="Secreted protein" evidence="1">
    <location>
        <begin position="20"/>
        <end position="123"/>
    </location>
</feature>
<sequence length="123" mass="13555">MRTWSGHFCFFVSNAKLLGRLLTSSTGASSSDGRVPHLSLSSTHGTYEFYNSSRTNAAGLFFHLSVSCPHNLPSMQPVYCSLPFPSLPQNVMLTHPTHDPLRRAQTTLIRVLVLHGDGEGRKD</sequence>
<evidence type="ECO:0000313" key="2">
    <source>
        <dbReference type="EMBL" id="KAK0448553.1"/>
    </source>
</evidence>
<evidence type="ECO:0000256" key="1">
    <source>
        <dbReference type="SAM" id="SignalP"/>
    </source>
</evidence>
<proteinExistence type="predicted"/>
<accession>A0AA39JTJ4</accession>
<comment type="caution">
    <text evidence="2">The sequence shown here is derived from an EMBL/GenBank/DDBJ whole genome shotgun (WGS) entry which is preliminary data.</text>
</comment>
<evidence type="ECO:0008006" key="4">
    <source>
        <dbReference type="Google" id="ProtNLM"/>
    </source>
</evidence>